<name>A0A1R3JN71_9ROSI</name>
<evidence type="ECO:0000313" key="2">
    <source>
        <dbReference type="Proteomes" id="UP000187203"/>
    </source>
</evidence>
<protein>
    <submittedName>
        <fullName evidence="1">Uncharacterized protein</fullName>
    </submittedName>
</protein>
<dbReference type="Proteomes" id="UP000187203">
    <property type="component" value="Unassembled WGS sequence"/>
</dbReference>
<dbReference type="EMBL" id="AWUE01015683">
    <property type="protein sequence ID" value="OMO96167.1"/>
    <property type="molecule type" value="Genomic_DNA"/>
</dbReference>
<organism evidence="1 2">
    <name type="scientific">Corchorus olitorius</name>
    <dbReference type="NCBI Taxonomy" id="93759"/>
    <lineage>
        <taxon>Eukaryota</taxon>
        <taxon>Viridiplantae</taxon>
        <taxon>Streptophyta</taxon>
        <taxon>Embryophyta</taxon>
        <taxon>Tracheophyta</taxon>
        <taxon>Spermatophyta</taxon>
        <taxon>Magnoliopsida</taxon>
        <taxon>eudicotyledons</taxon>
        <taxon>Gunneridae</taxon>
        <taxon>Pentapetalae</taxon>
        <taxon>rosids</taxon>
        <taxon>malvids</taxon>
        <taxon>Malvales</taxon>
        <taxon>Malvaceae</taxon>
        <taxon>Grewioideae</taxon>
        <taxon>Apeibeae</taxon>
        <taxon>Corchorus</taxon>
    </lineage>
</organism>
<keyword evidence="2" id="KW-1185">Reference proteome</keyword>
<evidence type="ECO:0000313" key="1">
    <source>
        <dbReference type="EMBL" id="OMO96167.1"/>
    </source>
</evidence>
<sequence>MYDGSHFILSYCPFDPGAATVTCRFRGGGGWIFEVCNACKRCYTIATCPNLINGVVHQTPMAPDAPSPQ</sequence>
<dbReference type="AlphaFoldDB" id="A0A1R3JN71"/>
<reference evidence="2" key="1">
    <citation type="submission" date="2013-09" db="EMBL/GenBank/DDBJ databases">
        <title>Corchorus olitorius genome sequencing.</title>
        <authorList>
            <person name="Alam M."/>
            <person name="Haque M.S."/>
            <person name="Islam M.S."/>
            <person name="Emdad E.M."/>
            <person name="Islam M.M."/>
            <person name="Ahmed B."/>
            <person name="Halim A."/>
            <person name="Hossen Q.M.M."/>
            <person name="Hossain M.Z."/>
            <person name="Ahmed R."/>
            <person name="Khan M.M."/>
            <person name="Islam R."/>
            <person name="Rashid M.M."/>
            <person name="Khan S.A."/>
            <person name="Rahman M.S."/>
            <person name="Alam M."/>
            <person name="Yahiya A.S."/>
            <person name="Khan M.S."/>
            <person name="Azam M.S."/>
            <person name="Haque T."/>
            <person name="Lashkar M.Z.H."/>
            <person name="Akhand A.I."/>
            <person name="Morshed G."/>
            <person name="Roy S."/>
            <person name="Uddin K.S."/>
            <person name="Rabeya T."/>
            <person name="Hossain A.S."/>
            <person name="Chowdhury A."/>
            <person name="Snigdha A.R."/>
            <person name="Mortoza M.S."/>
            <person name="Matin S.A."/>
            <person name="Hoque S.M.E."/>
            <person name="Islam M.K."/>
            <person name="Roy D.K."/>
            <person name="Haider R."/>
            <person name="Moosa M.M."/>
            <person name="Elias S.M."/>
            <person name="Hasan A.M."/>
            <person name="Jahan S."/>
            <person name="Shafiuddin M."/>
            <person name="Mahmood N."/>
            <person name="Shommy N.S."/>
        </authorList>
    </citation>
    <scope>NUCLEOTIDE SEQUENCE [LARGE SCALE GENOMIC DNA]</scope>
    <source>
        <strain evidence="2">cv. O-4</strain>
    </source>
</reference>
<accession>A0A1R3JN71</accession>
<comment type="caution">
    <text evidence="1">The sequence shown here is derived from an EMBL/GenBank/DDBJ whole genome shotgun (WGS) entry which is preliminary data.</text>
</comment>
<gene>
    <name evidence="1" type="ORF">COLO4_15459</name>
</gene>
<proteinExistence type="predicted"/>